<comment type="caution">
    <text evidence="1">The sequence shown here is derived from an EMBL/GenBank/DDBJ whole genome shotgun (WGS) entry which is preliminary data.</text>
</comment>
<gene>
    <name evidence="1" type="ORF">QCA50_002856</name>
</gene>
<dbReference type="EMBL" id="JASBNA010000003">
    <property type="protein sequence ID" value="KAK7693289.1"/>
    <property type="molecule type" value="Genomic_DNA"/>
</dbReference>
<accession>A0AAW0GQD6</accession>
<name>A0AAW0GQD6_9APHY</name>
<keyword evidence="2" id="KW-1185">Reference proteome</keyword>
<reference evidence="1 2" key="1">
    <citation type="submission" date="2022-09" db="EMBL/GenBank/DDBJ databases">
        <authorList>
            <person name="Palmer J.M."/>
        </authorList>
    </citation>
    <scope>NUCLEOTIDE SEQUENCE [LARGE SCALE GENOMIC DNA]</scope>
    <source>
        <strain evidence="1 2">DSM 7382</strain>
    </source>
</reference>
<organism evidence="1 2">
    <name type="scientific">Cerrena zonata</name>
    <dbReference type="NCBI Taxonomy" id="2478898"/>
    <lineage>
        <taxon>Eukaryota</taxon>
        <taxon>Fungi</taxon>
        <taxon>Dikarya</taxon>
        <taxon>Basidiomycota</taxon>
        <taxon>Agaricomycotina</taxon>
        <taxon>Agaricomycetes</taxon>
        <taxon>Polyporales</taxon>
        <taxon>Cerrenaceae</taxon>
        <taxon>Cerrena</taxon>
    </lineage>
</organism>
<protein>
    <submittedName>
        <fullName evidence="1">Uncharacterized protein</fullName>
    </submittedName>
</protein>
<evidence type="ECO:0000313" key="2">
    <source>
        <dbReference type="Proteomes" id="UP001385951"/>
    </source>
</evidence>
<dbReference type="Proteomes" id="UP001385951">
    <property type="component" value="Unassembled WGS sequence"/>
</dbReference>
<evidence type="ECO:0000313" key="1">
    <source>
        <dbReference type="EMBL" id="KAK7693289.1"/>
    </source>
</evidence>
<dbReference type="AlphaFoldDB" id="A0AAW0GQD6"/>
<sequence>MRPSAPRLVRILRRSQIQGTPAARRVVPEPLNQHAGRLPALNDILNQRRVQAGAQYPSNIRIEPAITSRTFRNIPIHTRETLKKLIKER</sequence>
<proteinExistence type="predicted"/>